<proteinExistence type="predicted"/>
<evidence type="ECO:0000313" key="1">
    <source>
        <dbReference type="EMBL" id="DAF54708.1"/>
    </source>
</evidence>
<protein>
    <submittedName>
        <fullName evidence="1">Uncharacterized protein</fullName>
    </submittedName>
</protein>
<dbReference type="EMBL" id="BK032682">
    <property type="protein sequence ID" value="DAF54708.1"/>
    <property type="molecule type" value="Genomic_DNA"/>
</dbReference>
<sequence length="68" mass="8147">MKKSNVKLSDKEKLLDNFKMLEERRTKYIERQILNQVYKEINDLLELKQIADDAYKRYKNGGNHDAAM</sequence>
<accession>A0A8S5SUI2</accession>
<name>A0A8S5SUI2_9CAUD</name>
<organism evidence="1">
    <name type="scientific">Siphoviridae sp. ctqPo10</name>
    <dbReference type="NCBI Taxonomy" id="2827948"/>
    <lineage>
        <taxon>Viruses</taxon>
        <taxon>Duplodnaviria</taxon>
        <taxon>Heunggongvirae</taxon>
        <taxon>Uroviricota</taxon>
        <taxon>Caudoviricetes</taxon>
    </lineage>
</organism>
<reference evidence="1" key="1">
    <citation type="journal article" date="2021" name="Proc. Natl. Acad. Sci. U.S.A.">
        <title>A Catalog of Tens of Thousands of Viruses from Human Metagenomes Reveals Hidden Associations with Chronic Diseases.</title>
        <authorList>
            <person name="Tisza M.J."/>
            <person name="Buck C.B."/>
        </authorList>
    </citation>
    <scope>NUCLEOTIDE SEQUENCE</scope>
    <source>
        <strain evidence="1">CtqPo10</strain>
    </source>
</reference>